<accession>A0ABR1VCH0</accession>
<evidence type="ECO:0000313" key="2">
    <source>
        <dbReference type="EMBL" id="KAK8067940.1"/>
    </source>
</evidence>
<dbReference type="Proteomes" id="UP001446871">
    <property type="component" value="Unassembled WGS sequence"/>
</dbReference>
<comment type="caution">
    <text evidence="2">The sequence shown here is derived from an EMBL/GenBank/DDBJ whole genome shotgun (WGS) entry which is preliminary data.</text>
</comment>
<keyword evidence="1" id="KW-0812">Transmembrane</keyword>
<evidence type="ECO:0000313" key="3">
    <source>
        <dbReference type="Proteomes" id="UP001446871"/>
    </source>
</evidence>
<feature type="transmembrane region" description="Helical" evidence="1">
    <location>
        <begin position="114"/>
        <end position="135"/>
    </location>
</feature>
<keyword evidence="3" id="KW-1185">Reference proteome</keyword>
<sequence>MCRWVLEQTGGNKSDLDHAEALVRASWERTVGDDEQPLEEFSELSGHLRAGATRLHIDGHLVRAMNVVSSQYQGMNFPAAPAAAESPRWSLAAIPKSLVAIPQRLKTWISNSPFMTLLTCLLCFFFAVATIAEGAKYAQWAKANDASRALFAENRQYVCVSAPHISFFVYMVRQALGIPRLD</sequence>
<gene>
    <name evidence="2" type="ORF">PG996_007052</name>
</gene>
<dbReference type="EMBL" id="JAQQWM010000004">
    <property type="protein sequence ID" value="KAK8067940.1"/>
    <property type="molecule type" value="Genomic_DNA"/>
</dbReference>
<organism evidence="2 3">
    <name type="scientific">Apiospora saccharicola</name>
    <dbReference type="NCBI Taxonomy" id="335842"/>
    <lineage>
        <taxon>Eukaryota</taxon>
        <taxon>Fungi</taxon>
        <taxon>Dikarya</taxon>
        <taxon>Ascomycota</taxon>
        <taxon>Pezizomycotina</taxon>
        <taxon>Sordariomycetes</taxon>
        <taxon>Xylariomycetidae</taxon>
        <taxon>Amphisphaeriales</taxon>
        <taxon>Apiosporaceae</taxon>
        <taxon>Apiospora</taxon>
    </lineage>
</organism>
<keyword evidence="1" id="KW-0472">Membrane</keyword>
<keyword evidence="1" id="KW-1133">Transmembrane helix</keyword>
<proteinExistence type="predicted"/>
<protein>
    <submittedName>
        <fullName evidence="2">Uncharacterized protein</fullName>
    </submittedName>
</protein>
<evidence type="ECO:0000256" key="1">
    <source>
        <dbReference type="SAM" id="Phobius"/>
    </source>
</evidence>
<name>A0ABR1VCH0_9PEZI</name>
<reference evidence="2 3" key="1">
    <citation type="submission" date="2023-01" db="EMBL/GenBank/DDBJ databases">
        <title>Analysis of 21 Apiospora genomes using comparative genomics revels a genus with tremendous synthesis potential of carbohydrate active enzymes and secondary metabolites.</title>
        <authorList>
            <person name="Sorensen T."/>
        </authorList>
    </citation>
    <scope>NUCLEOTIDE SEQUENCE [LARGE SCALE GENOMIC DNA]</scope>
    <source>
        <strain evidence="2 3">CBS 83171</strain>
    </source>
</reference>